<feature type="compositionally biased region" description="Polar residues" evidence="1">
    <location>
        <begin position="46"/>
        <end position="57"/>
    </location>
</feature>
<dbReference type="InterPro" id="IPR002557">
    <property type="entry name" value="Chitin-bd_dom"/>
</dbReference>
<evidence type="ECO:0000313" key="4">
    <source>
        <dbReference type="Proteomes" id="UP001307889"/>
    </source>
</evidence>
<gene>
    <name evidence="3" type="ORF">NTJ_04866</name>
</gene>
<feature type="domain" description="Chitin-binding type-2" evidence="2">
    <location>
        <begin position="460"/>
        <end position="519"/>
    </location>
</feature>
<dbReference type="Pfam" id="PF01607">
    <property type="entry name" value="CBM_14"/>
    <property type="match status" value="1"/>
</dbReference>
<proteinExistence type="predicted"/>
<feature type="region of interest" description="Disordered" evidence="1">
    <location>
        <begin position="46"/>
        <end position="77"/>
    </location>
</feature>
<dbReference type="InterPro" id="IPR052976">
    <property type="entry name" value="Scoloptoxin-like"/>
</dbReference>
<protein>
    <recommendedName>
        <fullName evidence="2">Chitin-binding type-2 domain-containing protein</fullName>
    </recommendedName>
</protein>
<dbReference type="EMBL" id="AP028911">
    <property type="protein sequence ID" value="BES92058.1"/>
    <property type="molecule type" value="Genomic_DNA"/>
</dbReference>
<dbReference type="PANTHER" id="PTHR22933:SF18">
    <property type="match status" value="1"/>
</dbReference>
<evidence type="ECO:0000259" key="2">
    <source>
        <dbReference type="PROSITE" id="PS50940"/>
    </source>
</evidence>
<dbReference type="InterPro" id="IPR036508">
    <property type="entry name" value="Chitin-bd_dom_sf"/>
</dbReference>
<evidence type="ECO:0000313" key="3">
    <source>
        <dbReference type="EMBL" id="BES92058.1"/>
    </source>
</evidence>
<dbReference type="SUPFAM" id="SSF57625">
    <property type="entry name" value="Invertebrate chitin-binding proteins"/>
    <property type="match status" value="1"/>
</dbReference>
<accession>A0ABN7AJ18</accession>
<dbReference type="Gene3D" id="2.170.140.10">
    <property type="entry name" value="Chitin binding domain"/>
    <property type="match status" value="1"/>
</dbReference>
<dbReference type="Proteomes" id="UP001307889">
    <property type="component" value="Chromosome 3"/>
</dbReference>
<feature type="region of interest" description="Disordered" evidence="1">
    <location>
        <begin position="428"/>
        <end position="449"/>
    </location>
</feature>
<feature type="region of interest" description="Disordered" evidence="1">
    <location>
        <begin position="151"/>
        <end position="187"/>
    </location>
</feature>
<dbReference type="PROSITE" id="PS50940">
    <property type="entry name" value="CHIT_BIND_II"/>
    <property type="match status" value="1"/>
</dbReference>
<dbReference type="SMART" id="SM00494">
    <property type="entry name" value="ChtBD2"/>
    <property type="match status" value="1"/>
</dbReference>
<organism evidence="3 4">
    <name type="scientific">Nesidiocoris tenuis</name>
    <dbReference type="NCBI Taxonomy" id="355587"/>
    <lineage>
        <taxon>Eukaryota</taxon>
        <taxon>Metazoa</taxon>
        <taxon>Ecdysozoa</taxon>
        <taxon>Arthropoda</taxon>
        <taxon>Hexapoda</taxon>
        <taxon>Insecta</taxon>
        <taxon>Pterygota</taxon>
        <taxon>Neoptera</taxon>
        <taxon>Paraneoptera</taxon>
        <taxon>Hemiptera</taxon>
        <taxon>Heteroptera</taxon>
        <taxon>Panheteroptera</taxon>
        <taxon>Cimicomorpha</taxon>
        <taxon>Miridae</taxon>
        <taxon>Dicyphina</taxon>
        <taxon>Nesidiocoris</taxon>
    </lineage>
</organism>
<dbReference type="PANTHER" id="PTHR22933">
    <property type="entry name" value="FI18007P1-RELATED"/>
    <property type="match status" value="1"/>
</dbReference>
<keyword evidence="4" id="KW-1185">Reference proteome</keyword>
<name>A0ABN7AJ18_9HEMI</name>
<evidence type="ECO:0000256" key="1">
    <source>
        <dbReference type="SAM" id="MobiDB-lite"/>
    </source>
</evidence>
<reference evidence="3 4" key="1">
    <citation type="submission" date="2023-09" db="EMBL/GenBank/DDBJ databases">
        <title>Nesidiocoris tenuis whole genome shotgun sequence.</title>
        <authorList>
            <person name="Shibata T."/>
            <person name="Shimoda M."/>
            <person name="Kobayashi T."/>
            <person name="Uehara T."/>
        </authorList>
    </citation>
    <scope>NUCLEOTIDE SEQUENCE [LARGE SCALE GENOMIC DNA]</scope>
    <source>
        <strain evidence="3 4">Japan</strain>
    </source>
</reference>
<feature type="compositionally biased region" description="Low complexity" evidence="1">
    <location>
        <begin position="65"/>
        <end position="77"/>
    </location>
</feature>
<sequence length="607" mass="69551">MSSVSWGTKVENGTTSSKLAAKERIRRLIPYMTFYLAQPVSQSLGQPYGQQLPQENDQGWPYPPAQHQQEQQQPQQQQYIVAPHNYQPSYDTRYEDQGSPLARIITQDYLAIAKQHGKLHPRLNLYPQQGPQSYSLANLGSVEPDHLQQEIDKEPQQYTPQYDVGQYRQRPRYRPQTVQTPQPPQNEYKYQDVDYQYRPEVVLQYQTPAPIRTVQQYDNRYNQEQPPAYKPRKKLPPVKQHLTEISRPAIRPNLYAPQNVELRPYSRKPTPFTYQTASTTIDMTEPTVSIMQSQEIEVGTESTRFQTPIVTVTPKYKPMYSSSAPKYHAVYVAKTTTTPAPEPVTFGEHYEYEDDSSNVNNILEGVTKTIPERITAENLDSSIKALSKILKILQRANALTDSGKEVARLPKPIQSISESIYPTKLRKIPKKKPHGDDEDGATPGRAGIDYPVHDEIPQTTFSCKTQRYKGFFGDPETGCQVWHYCDLNGGQASFLCPNGTIFSQVALTCDWWFNVKCASTAQLYVLNERLYKYILPQKPSFPEDYAGPVVDQYLTNKFKEIEQGNKNKTMDLKKMKEIDPSINDDDHQYSLDDVESENKVRSISVKT</sequence>